<keyword evidence="10" id="KW-0472">Membrane</keyword>
<proteinExistence type="predicted"/>
<evidence type="ECO:0000256" key="8">
    <source>
        <dbReference type="ARBA" id="ARBA00023204"/>
    </source>
</evidence>
<evidence type="ECO:0000313" key="12">
    <source>
        <dbReference type="EMBL" id="CAA9237307.1"/>
    </source>
</evidence>
<feature type="transmembrane region" description="Helical" evidence="10">
    <location>
        <begin position="43"/>
        <end position="61"/>
    </location>
</feature>
<evidence type="ECO:0000256" key="1">
    <source>
        <dbReference type="ARBA" id="ARBA00001936"/>
    </source>
</evidence>
<evidence type="ECO:0000256" key="10">
    <source>
        <dbReference type="SAM" id="Phobius"/>
    </source>
</evidence>
<feature type="domain" description="Endonuclease/exonuclease/phosphatase" evidence="11">
    <location>
        <begin position="84"/>
        <end position="289"/>
    </location>
</feature>
<organism evidence="12">
    <name type="scientific">uncultured Acidimicrobiales bacterium</name>
    <dbReference type="NCBI Taxonomy" id="310071"/>
    <lineage>
        <taxon>Bacteria</taxon>
        <taxon>Bacillati</taxon>
        <taxon>Actinomycetota</taxon>
        <taxon>Acidimicrobiia</taxon>
        <taxon>Acidimicrobiales</taxon>
        <taxon>environmental samples</taxon>
    </lineage>
</organism>
<evidence type="ECO:0000256" key="4">
    <source>
        <dbReference type="ARBA" id="ARBA00022723"/>
    </source>
</evidence>
<keyword evidence="3" id="KW-0540">Nuclease</keyword>
<protein>
    <recommendedName>
        <fullName evidence="11">Endonuclease/exonuclease/phosphatase domain-containing protein</fullName>
    </recommendedName>
</protein>
<keyword evidence="7" id="KW-0460">Magnesium</keyword>
<dbReference type="PANTHER" id="PTHR15822:SF4">
    <property type="entry name" value="TYROSYL-DNA PHOSPHODIESTERASE 2"/>
    <property type="match status" value="1"/>
</dbReference>
<accession>A0A6J4I1F3</accession>
<dbReference type="GO" id="GO:0046872">
    <property type="term" value="F:metal ion binding"/>
    <property type="evidence" value="ECO:0007669"/>
    <property type="project" value="UniProtKB-KW"/>
</dbReference>
<dbReference type="EMBL" id="CADCTB010000095">
    <property type="protein sequence ID" value="CAA9237307.1"/>
    <property type="molecule type" value="Genomic_DNA"/>
</dbReference>
<dbReference type="Gene3D" id="3.60.10.10">
    <property type="entry name" value="Endonuclease/exonuclease/phosphatase"/>
    <property type="match status" value="1"/>
</dbReference>
<keyword evidence="4" id="KW-0479">Metal-binding</keyword>
<dbReference type="GO" id="GO:0016787">
    <property type="term" value="F:hydrolase activity"/>
    <property type="evidence" value="ECO:0007669"/>
    <property type="project" value="UniProtKB-KW"/>
</dbReference>
<reference evidence="12" key="1">
    <citation type="submission" date="2020-02" db="EMBL/GenBank/DDBJ databases">
        <authorList>
            <person name="Meier V. D."/>
        </authorList>
    </citation>
    <scope>NUCLEOTIDE SEQUENCE</scope>
    <source>
        <strain evidence="12">AVDCRST_MAG10</strain>
    </source>
</reference>
<keyword evidence="6" id="KW-0378">Hydrolase</keyword>
<dbReference type="Pfam" id="PF03372">
    <property type="entry name" value="Exo_endo_phos"/>
    <property type="match status" value="1"/>
</dbReference>
<evidence type="ECO:0000259" key="11">
    <source>
        <dbReference type="Pfam" id="PF03372"/>
    </source>
</evidence>
<dbReference type="InterPro" id="IPR051547">
    <property type="entry name" value="TDP2-like"/>
</dbReference>
<evidence type="ECO:0000256" key="7">
    <source>
        <dbReference type="ARBA" id="ARBA00022842"/>
    </source>
</evidence>
<evidence type="ECO:0000256" key="5">
    <source>
        <dbReference type="ARBA" id="ARBA00022763"/>
    </source>
</evidence>
<comment type="cofactor">
    <cofactor evidence="1">
        <name>Mn(2+)</name>
        <dbReference type="ChEBI" id="CHEBI:29035"/>
    </cofactor>
</comment>
<dbReference type="InterPro" id="IPR005135">
    <property type="entry name" value="Endo/exonuclease/phosphatase"/>
</dbReference>
<feature type="region of interest" description="Disordered" evidence="9">
    <location>
        <begin position="280"/>
        <end position="302"/>
    </location>
</feature>
<keyword evidence="10" id="KW-0812">Transmembrane</keyword>
<evidence type="ECO:0000256" key="3">
    <source>
        <dbReference type="ARBA" id="ARBA00022722"/>
    </source>
</evidence>
<dbReference type="SUPFAM" id="SSF56219">
    <property type="entry name" value="DNase I-like"/>
    <property type="match status" value="1"/>
</dbReference>
<dbReference type="PANTHER" id="PTHR15822">
    <property type="entry name" value="TRAF AND TNF RECEPTOR-ASSOCIATED PROTEIN"/>
    <property type="match status" value="1"/>
</dbReference>
<evidence type="ECO:0000256" key="6">
    <source>
        <dbReference type="ARBA" id="ARBA00022801"/>
    </source>
</evidence>
<evidence type="ECO:0000256" key="2">
    <source>
        <dbReference type="ARBA" id="ARBA00001946"/>
    </source>
</evidence>
<sequence>MVIGARIAAWDSRSSLVGLNAITPLLFLPAWPVAVAAGLIRRWALLAATALVLLAHVALVAPELAARAPLPAIPPGALQFRLFSANVFAGNERIGGIAEEIRASAPDVVFLQEATPTQVDALDRSGSIAGLPHRVTIARTDPFAGLLASRWPLVDQDVVEVDGRPILIRATAVTESGPIRLYSVHVVAPLGGARKAWVKELREVAAAVGSESSPVLVGGDFNATWGHKAFRRVLDVGLTDAAAARGRPFQMTWMNGRLVPPVMRIDHVLTGPGLTVTTIRSGRGESSDHLPLVADVARTRRD</sequence>
<keyword evidence="8" id="KW-0234">DNA repair</keyword>
<dbReference type="GO" id="GO:0006281">
    <property type="term" value="P:DNA repair"/>
    <property type="evidence" value="ECO:0007669"/>
    <property type="project" value="UniProtKB-KW"/>
</dbReference>
<dbReference type="InterPro" id="IPR036691">
    <property type="entry name" value="Endo/exonu/phosph_ase_sf"/>
</dbReference>
<evidence type="ECO:0000256" key="9">
    <source>
        <dbReference type="SAM" id="MobiDB-lite"/>
    </source>
</evidence>
<gene>
    <name evidence="12" type="ORF">AVDCRST_MAG10-1424</name>
</gene>
<keyword evidence="10" id="KW-1133">Transmembrane helix</keyword>
<dbReference type="AlphaFoldDB" id="A0A6J4I1F3"/>
<comment type="cofactor">
    <cofactor evidence="2">
        <name>Mg(2+)</name>
        <dbReference type="ChEBI" id="CHEBI:18420"/>
    </cofactor>
</comment>
<keyword evidence="5" id="KW-0227">DNA damage</keyword>
<feature type="transmembrane region" description="Helical" evidence="10">
    <location>
        <begin position="16"/>
        <end position="37"/>
    </location>
</feature>
<name>A0A6J4I1F3_9ACTN</name>
<dbReference type="GO" id="GO:0004518">
    <property type="term" value="F:nuclease activity"/>
    <property type="evidence" value="ECO:0007669"/>
    <property type="project" value="UniProtKB-KW"/>
</dbReference>